<keyword evidence="2" id="KW-0274">FAD</keyword>
<keyword evidence="1" id="KW-0285">Flavoprotein</keyword>
<evidence type="ECO:0000313" key="6">
    <source>
        <dbReference type="Proteomes" id="UP000281245"/>
    </source>
</evidence>
<proteinExistence type="predicted"/>
<dbReference type="Proteomes" id="UP000281245">
    <property type="component" value="Unassembled WGS sequence"/>
</dbReference>
<sequence>MLRAGSAKKCLKSQASSQHVITKDHTGLRYIPRLTLGRLLEIHKINYTIFERDTSPRPANARTGTLDLHAENGLLALQEAGLMDEFKMLARWDTPTILARSTGEHIISLNEDGSANRPEIDRKALRAMLLDSIPPDRICWGCKVRTAKRQADGLCSIKFADGQIRSGFKLVVGADGAWSKVRSLVTDVKPVYSGMHYLSSEVPLESPFLPQTEALVGKGTYMALGGGKQLVGQRLGTGSYFVGVGLHLPEAWDVQANLADSSAFRHELVSNEFKEFAEEQKDLVLHSEGEFYSWPLYELPKDSLQWEHVPGATLIGDAAHLCIPSGEGVNVAMHDALQLAQCITQYGLHDLDRAVAEYEKQMYPRAIAMAEDAEQSKSLWALDSPNGFLRSIGMEV</sequence>
<organism evidence="5 6">
    <name type="scientific">Hortaea werneckii</name>
    <name type="common">Black yeast</name>
    <name type="synonym">Cladosporium werneckii</name>
    <dbReference type="NCBI Taxonomy" id="91943"/>
    <lineage>
        <taxon>Eukaryota</taxon>
        <taxon>Fungi</taxon>
        <taxon>Dikarya</taxon>
        <taxon>Ascomycota</taxon>
        <taxon>Pezizomycotina</taxon>
        <taxon>Dothideomycetes</taxon>
        <taxon>Dothideomycetidae</taxon>
        <taxon>Mycosphaerellales</taxon>
        <taxon>Teratosphaeriaceae</taxon>
        <taxon>Hortaea</taxon>
    </lineage>
</organism>
<dbReference type="GO" id="GO:0004497">
    <property type="term" value="F:monooxygenase activity"/>
    <property type="evidence" value="ECO:0007669"/>
    <property type="project" value="UniProtKB-KW"/>
</dbReference>
<evidence type="ECO:0000256" key="1">
    <source>
        <dbReference type="ARBA" id="ARBA00022630"/>
    </source>
</evidence>
<dbReference type="Gene3D" id="3.50.50.60">
    <property type="entry name" value="FAD/NAD(P)-binding domain"/>
    <property type="match status" value="1"/>
</dbReference>
<dbReference type="InterPro" id="IPR036188">
    <property type="entry name" value="FAD/NAD-bd_sf"/>
</dbReference>
<dbReference type="OrthoDB" id="655030at2759"/>
<accession>A0A3M6WI57</accession>
<keyword evidence="3" id="KW-0560">Oxidoreductase</keyword>
<dbReference type="SUPFAM" id="SSF51905">
    <property type="entry name" value="FAD/NAD(P)-binding domain"/>
    <property type="match status" value="1"/>
</dbReference>
<name>A0A3M6WI57_HORWE</name>
<evidence type="ECO:0000256" key="3">
    <source>
        <dbReference type="ARBA" id="ARBA00023002"/>
    </source>
</evidence>
<dbReference type="PANTHER" id="PTHR46972">
    <property type="entry name" value="MONOOXYGENASE ASQM-RELATED"/>
    <property type="match status" value="1"/>
</dbReference>
<comment type="caution">
    <text evidence="5">The sequence shown here is derived from an EMBL/GenBank/DDBJ whole genome shotgun (WGS) entry which is preliminary data.</text>
</comment>
<evidence type="ECO:0000256" key="2">
    <source>
        <dbReference type="ARBA" id="ARBA00022827"/>
    </source>
</evidence>
<evidence type="ECO:0008006" key="7">
    <source>
        <dbReference type="Google" id="ProtNLM"/>
    </source>
</evidence>
<dbReference type="VEuPathDB" id="FungiDB:BTJ68_14265"/>
<dbReference type="EMBL" id="QWIJ01000872">
    <property type="protein sequence ID" value="RMX78088.1"/>
    <property type="molecule type" value="Genomic_DNA"/>
</dbReference>
<dbReference type="PANTHER" id="PTHR46972:SF1">
    <property type="entry name" value="FAD DEPENDENT OXIDOREDUCTASE DOMAIN-CONTAINING PROTEIN"/>
    <property type="match status" value="1"/>
</dbReference>
<protein>
    <recommendedName>
        <fullName evidence="7">FAD-binding domain-containing protein</fullName>
    </recommendedName>
</protein>
<evidence type="ECO:0000256" key="4">
    <source>
        <dbReference type="ARBA" id="ARBA00023033"/>
    </source>
</evidence>
<reference evidence="5 6" key="1">
    <citation type="journal article" date="2018" name="BMC Genomics">
        <title>Genomic evidence for intraspecific hybridization in a clonal and extremely halotolerant yeast.</title>
        <authorList>
            <person name="Gostincar C."/>
            <person name="Stajich J.E."/>
            <person name="Zupancic J."/>
            <person name="Zalar P."/>
            <person name="Gunde-Cimerman N."/>
        </authorList>
    </citation>
    <scope>NUCLEOTIDE SEQUENCE [LARGE SCALE GENOMIC DNA]</scope>
    <source>
        <strain evidence="5 6">EXF-6656</strain>
    </source>
</reference>
<gene>
    <name evidence="5" type="ORF">D0869_09363</name>
</gene>
<keyword evidence="4" id="KW-0503">Monooxygenase</keyword>
<evidence type="ECO:0000313" key="5">
    <source>
        <dbReference type="EMBL" id="RMX78088.1"/>
    </source>
</evidence>
<dbReference type="AlphaFoldDB" id="A0A3M6WI57"/>